<proteinExistence type="predicted"/>
<gene>
    <name evidence="2" type="ORF">PSM36_0372</name>
</gene>
<dbReference type="Proteomes" id="UP000187464">
    <property type="component" value="Chromosome I"/>
</dbReference>
<feature type="transmembrane region" description="Helical" evidence="1">
    <location>
        <begin position="29"/>
        <end position="47"/>
    </location>
</feature>
<dbReference type="KEGG" id="psac:PSM36_0372"/>
<dbReference type="STRING" id="1642647.PSM36_0372"/>
<dbReference type="AlphaFoldDB" id="A0A1R3SS85"/>
<feature type="transmembrane region" description="Helical" evidence="1">
    <location>
        <begin position="131"/>
        <end position="154"/>
    </location>
</feature>
<organism evidence="2 3">
    <name type="scientific">Proteiniphilum saccharofermentans</name>
    <dbReference type="NCBI Taxonomy" id="1642647"/>
    <lineage>
        <taxon>Bacteria</taxon>
        <taxon>Pseudomonadati</taxon>
        <taxon>Bacteroidota</taxon>
        <taxon>Bacteroidia</taxon>
        <taxon>Bacteroidales</taxon>
        <taxon>Dysgonomonadaceae</taxon>
        <taxon>Proteiniphilum</taxon>
    </lineage>
</organism>
<feature type="transmembrane region" description="Helical" evidence="1">
    <location>
        <begin position="199"/>
        <end position="217"/>
    </location>
</feature>
<dbReference type="RefSeq" id="WP_076928540.1">
    <property type="nucleotide sequence ID" value="NZ_LT605205.1"/>
</dbReference>
<feature type="transmembrane region" description="Helical" evidence="1">
    <location>
        <begin position="102"/>
        <end position="125"/>
    </location>
</feature>
<feature type="transmembrane region" description="Helical" evidence="1">
    <location>
        <begin position="6"/>
        <end position="22"/>
    </location>
</feature>
<protein>
    <submittedName>
        <fullName evidence="2">Uncharacterized protein</fullName>
    </submittedName>
</protein>
<reference evidence="2 3" key="1">
    <citation type="submission" date="2016-08" db="EMBL/GenBank/DDBJ databases">
        <authorList>
            <person name="Seilhamer J.J."/>
        </authorList>
    </citation>
    <scope>NUCLEOTIDE SEQUENCE [LARGE SCALE GENOMIC DNA]</scope>
    <source>
        <strain evidence="2">M3/6</strain>
    </source>
</reference>
<keyword evidence="3" id="KW-1185">Reference proteome</keyword>
<evidence type="ECO:0000313" key="2">
    <source>
        <dbReference type="EMBL" id="SCD19206.1"/>
    </source>
</evidence>
<keyword evidence="1" id="KW-0812">Transmembrane</keyword>
<accession>A0A1R3SS85</accession>
<evidence type="ECO:0000313" key="3">
    <source>
        <dbReference type="Proteomes" id="UP000187464"/>
    </source>
</evidence>
<sequence>MEIIIQILILFIIINTILKLSFWKWWQTVIFGAICAIFVIWAQQYAIVQSKTQLHDYLSNRQALQDMAVLITVESAICFAFCFAALMTMFGKKKKHWVRLLYWYPSLLLFPVLFYMLTQAIFSLSGTNFNTIAYTIAGITFVVIPAASCGMKLFIPEKELRLEVHFLVSLFVAILGLLTTVNGNVTYTAAKEPLNIRAILYSIGLFVVLFAIGYIWNKYKWKFKKFK</sequence>
<keyword evidence="1" id="KW-0472">Membrane</keyword>
<keyword evidence="1" id="KW-1133">Transmembrane helix</keyword>
<feature type="transmembrane region" description="Helical" evidence="1">
    <location>
        <begin position="67"/>
        <end position="90"/>
    </location>
</feature>
<name>A0A1R3SS85_9BACT</name>
<feature type="transmembrane region" description="Helical" evidence="1">
    <location>
        <begin position="166"/>
        <end position="187"/>
    </location>
</feature>
<evidence type="ECO:0000256" key="1">
    <source>
        <dbReference type="SAM" id="Phobius"/>
    </source>
</evidence>
<dbReference type="EMBL" id="LT605205">
    <property type="protein sequence ID" value="SCD19206.1"/>
    <property type="molecule type" value="Genomic_DNA"/>
</dbReference>